<dbReference type="PANTHER" id="PTHR31793:SF24">
    <property type="entry name" value="LONG-CHAIN ACYL-COA THIOESTERASE FADM"/>
    <property type="match status" value="1"/>
</dbReference>
<dbReference type="GO" id="GO:0047617">
    <property type="term" value="F:fatty acyl-CoA hydrolase activity"/>
    <property type="evidence" value="ECO:0007669"/>
    <property type="project" value="TreeGrafter"/>
</dbReference>
<dbReference type="InterPro" id="IPR029069">
    <property type="entry name" value="HotDog_dom_sf"/>
</dbReference>
<name>A0A4R9G857_9LEPT</name>
<dbReference type="Pfam" id="PF13279">
    <property type="entry name" value="4HBT_2"/>
    <property type="match status" value="2"/>
</dbReference>
<evidence type="ECO:0000313" key="1">
    <source>
        <dbReference type="EMBL" id="TGK07230.1"/>
    </source>
</evidence>
<dbReference type="CDD" id="cd00586">
    <property type="entry name" value="4HBT"/>
    <property type="match status" value="2"/>
</dbReference>
<proteinExistence type="predicted"/>
<dbReference type="AlphaFoldDB" id="A0A4R9G857"/>
<accession>A0A4R9G857</accession>
<keyword evidence="2" id="KW-1185">Reference proteome</keyword>
<dbReference type="PANTHER" id="PTHR31793">
    <property type="entry name" value="4-HYDROXYBENZOYL-COA THIOESTERASE FAMILY MEMBER"/>
    <property type="match status" value="1"/>
</dbReference>
<organism evidence="1 2">
    <name type="scientific">Leptospira semungkisensis</name>
    <dbReference type="NCBI Taxonomy" id="2484985"/>
    <lineage>
        <taxon>Bacteria</taxon>
        <taxon>Pseudomonadati</taxon>
        <taxon>Spirochaetota</taxon>
        <taxon>Spirochaetia</taxon>
        <taxon>Leptospirales</taxon>
        <taxon>Leptospiraceae</taxon>
        <taxon>Leptospira</taxon>
    </lineage>
</organism>
<sequence>MRLMEQTQKTISSLSLPVRRADLDVNGHVNNGTYQSYLEEARLKAFAELKAQNESQILELDRLSIRRCELEYKGELKYPEEARITTEILSSNPESTEIVQEMFRASDSALVTKASFTLGFPGEEKEVFFNEENYPYSFYHQIGVGWAELNPEGVVDLDVIQYYLDDARIRSSYQSGLDIDDLRERGIGPVIYKLELNYFDTMTFPNDYVIVTSYLRTDKNRLAFTHDVFSKSTKKLILSCLAHGLFMDLKRKRPYQFTEAEMEKVFRTKTTPIF</sequence>
<comment type="caution">
    <text evidence="1">The sequence shown here is derived from an EMBL/GenBank/DDBJ whole genome shotgun (WGS) entry which is preliminary data.</text>
</comment>
<dbReference type="EMBL" id="RQEP01000005">
    <property type="protein sequence ID" value="TGK07230.1"/>
    <property type="molecule type" value="Genomic_DNA"/>
</dbReference>
<dbReference type="SUPFAM" id="SSF54637">
    <property type="entry name" value="Thioesterase/thiol ester dehydrase-isomerase"/>
    <property type="match status" value="2"/>
</dbReference>
<evidence type="ECO:0000313" key="2">
    <source>
        <dbReference type="Proteomes" id="UP000297453"/>
    </source>
</evidence>
<dbReference type="OrthoDB" id="9801517at2"/>
<dbReference type="Proteomes" id="UP000297453">
    <property type="component" value="Unassembled WGS sequence"/>
</dbReference>
<protein>
    <submittedName>
        <fullName evidence="1">Acyl-CoA thioesterase</fullName>
    </submittedName>
</protein>
<reference evidence="1" key="1">
    <citation type="journal article" date="2019" name="PLoS Negl. Trop. Dis.">
        <title>Revisiting the worldwide diversity of Leptospira species in the environment.</title>
        <authorList>
            <person name="Vincent A.T."/>
            <person name="Schiettekatte O."/>
            <person name="Bourhy P."/>
            <person name="Veyrier F.J."/>
            <person name="Picardeau M."/>
        </authorList>
    </citation>
    <scope>NUCLEOTIDE SEQUENCE [LARGE SCALE GENOMIC DNA]</scope>
    <source>
        <strain evidence="1">SSS9</strain>
    </source>
</reference>
<gene>
    <name evidence="1" type="ORF">EHO59_03745</name>
</gene>
<dbReference type="InterPro" id="IPR050563">
    <property type="entry name" value="4-hydroxybenzoyl-CoA_TE"/>
</dbReference>
<dbReference type="Gene3D" id="3.10.129.10">
    <property type="entry name" value="Hotdog Thioesterase"/>
    <property type="match status" value="2"/>
</dbReference>